<dbReference type="Proteomes" id="UP000015520">
    <property type="component" value="Unassembled WGS sequence"/>
</dbReference>
<dbReference type="EMBL" id="AUPZ01000009">
    <property type="protein sequence ID" value="EQB39263.1"/>
    <property type="molecule type" value="Genomic_DNA"/>
</dbReference>
<gene>
    <name evidence="3" type="ORF">M947_07280</name>
</gene>
<name>T0L0G4_9BACT</name>
<dbReference type="AlphaFoldDB" id="T0L0G4"/>
<feature type="chain" id="PRO_5004566560" description="Mannosyl-glycoprotein endo-beta-N-acetylglucosamidase-like domain-containing protein" evidence="1">
    <location>
        <begin position="22"/>
        <end position="218"/>
    </location>
</feature>
<dbReference type="PANTHER" id="PTHR40572">
    <property type="entry name" value="PROTEIN BAX"/>
    <property type="match status" value="1"/>
</dbReference>
<feature type="signal peptide" evidence="1">
    <location>
        <begin position="1"/>
        <end position="21"/>
    </location>
</feature>
<evidence type="ECO:0000313" key="3">
    <source>
        <dbReference type="EMBL" id="EQB39263.1"/>
    </source>
</evidence>
<proteinExistence type="predicted"/>
<feature type="domain" description="Mannosyl-glycoprotein endo-beta-N-acetylglucosamidase-like" evidence="2">
    <location>
        <begin position="94"/>
        <end position="212"/>
    </location>
</feature>
<accession>T0L0G4</accession>
<keyword evidence="4" id="KW-1185">Reference proteome</keyword>
<evidence type="ECO:0000259" key="2">
    <source>
        <dbReference type="Pfam" id="PF01832"/>
    </source>
</evidence>
<organism evidence="3 4">
    <name type="scientific">Sulfurimonas hongkongensis</name>
    <dbReference type="NCBI Taxonomy" id="1172190"/>
    <lineage>
        <taxon>Bacteria</taxon>
        <taxon>Pseudomonadati</taxon>
        <taxon>Campylobacterota</taxon>
        <taxon>Epsilonproteobacteria</taxon>
        <taxon>Campylobacterales</taxon>
        <taxon>Sulfurimonadaceae</taxon>
        <taxon>Sulfurimonas</taxon>
    </lineage>
</organism>
<dbReference type="Gene3D" id="1.10.530.10">
    <property type="match status" value="1"/>
</dbReference>
<dbReference type="eggNOG" id="COG2992">
    <property type="taxonomic scope" value="Bacteria"/>
</dbReference>
<comment type="caution">
    <text evidence="3">The sequence shown here is derived from an EMBL/GenBank/DDBJ whole genome shotgun (WGS) entry which is preliminary data.</text>
</comment>
<dbReference type="RefSeq" id="WP_021287713.1">
    <property type="nucleotide sequence ID" value="NZ_AUPZ01000009.1"/>
</dbReference>
<dbReference type="InterPro" id="IPR002901">
    <property type="entry name" value="MGlyc_endo_b_GlcNAc-like_dom"/>
</dbReference>
<evidence type="ECO:0000313" key="4">
    <source>
        <dbReference type="Proteomes" id="UP000015520"/>
    </source>
</evidence>
<dbReference type="GO" id="GO:0004040">
    <property type="term" value="F:amidase activity"/>
    <property type="evidence" value="ECO:0007669"/>
    <property type="project" value="InterPro"/>
</dbReference>
<dbReference type="PANTHER" id="PTHR40572:SF1">
    <property type="entry name" value="PROTEIN BAX"/>
    <property type="match status" value="1"/>
</dbReference>
<reference evidence="3 4" key="1">
    <citation type="submission" date="2013-07" db="EMBL/GenBank/DDBJ databases">
        <title>Sulfurimonas hongkongensis AST-10 Genome Sequencing.</title>
        <authorList>
            <person name="Cai L."/>
            <person name="Zhang T."/>
        </authorList>
    </citation>
    <scope>NUCLEOTIDE SEQUENCE [LARGE SCALE GENOMIC DNA]</scope>
    <source>
        <strain evidence="3 4">AST-10</strain>
    </source>
</reference>
<dbReference type="InterPro" id="IPR053195">
    <property type="entry name" value="Bax-like"/>
</dbReference>
<dbReference type="Pfam" id="PF01832">
    <property type="entry name" value="Glucosaminidase"/>
    <property type="match status" value="1"/>
</dbReference>
<sequence>MKFFKILLFSFALFSTNMLLAKETNPISIQEKKKKFFKTLVPAINSIYMELYGNYKRIKRNIKNPKYKNYISTLKKAYKVKTDKDLLKALKPHPRSIALAQAAVESAWGTSKFYKEANNVFGIWSFNKNEPRIAASQKRGKTTIWLKKYASIRESVKDYYKNISRSHAFVEFRELNMKTDDPYKLVKKLTLYSEMKEIYTQELAAVIKHNKLYKYDKP</sequence>
<dbReference type="STRING" id="1172190.M947_07280"/>
<dbReference type="PATRIC" id="fig|1172190.3.peg.1409"/>
<keyword evidence="1" id="KW-0732">Signal</keyword>
<evidence type="ECO:0000256" key="1">
    <source>
        <dbReference type="SAM" id="SignalP"/>
    </source>
</evidence>
<protein>
    <recommendedName>
        <fullName evidence="2">Mannosyl-glycoprotein endo-beta-N-acetylglucosamidase-like domain-containing protein</fullName>
    </recommendedName>
</protein>